<dbReference type="AlphaFoldDB" id="A0A2P2P821"/>
<keyword evidence="1" id="KW-1133">Transmembrane helix</keyword>
<proteinExistence type="predicted"/>
<sequence length="82" mass="9669">MQVLYSEPCLFNDAATFHLLLWWYHFSYVIFVLLLSLVSSCLFLNDKQVQFTISLYCEVVSQLMILFGPYLSWAYFSDVCFS</sequence>
<keyword evidence="1" id="KW-0812">Transmembrane</keyword>
<keyword evidence="1" id="KW-0472">Membrane</keyword>
<reference evidence="2" key="1">
    <citation type="submission" date="2018-02" db="EMBL/GenBank/DDBJ databases">
        <title>Rhizophora mucronata_Transcriptome.</title>
        <authorList>
            <person name="Meera S.P."/>
            <person name="Sreeshan A."/>
            <person name="Augustine A."/>
        </authorList>
    </citation>
    <scope>NUCLEOTIDE SEQUENCE</scope>
    <source>
        <tissue evidence="2">Leaf</tissue>
    </source>
</reference>
<organism evidence="2">
    <name type="scientific">Rhizophora mucronata</name>
    <name type="common">Asiatic mangrove</name>
    <dbReference type="NCBI Taxonomy" id="61149"/>
    <lineage>
        <taxon>Eukaryota</taxon>
        <taxon>Viridiplantae</taxon>
        <taxon>Streptophyta</taxon>
        <taxon>Embryophyta</taxon>
        <taxon>Tracheophyta</taxon>
        <taxon>Spermatophyta</taxon>
        <taxon>Magnoliopsida</taxon>
        <taxon>eudicotyledons</taxon>
        <taxon>Gunneridae</taxon>
        <taxon>Pentapetalae</taxon>
        <taxon>rosids</taxon>
        <taxon>fabids</taxon>
        <taxon>Malpighiales</taxon>
        <taxon>Rhizophoraceae</taxon>
        <taxon>Rhizophora</taxon>
    </lineage>
</organism>
<dbReference type="EMBL" id="GGEC01070430">
    <property type="protein sequence ID" value="MBX50914.1"/>
    <property type="molecule type" value="Transcribed_RNA"/>
</dbReference>
<evidence type="ECO:0000256" key="1">
    <source>
        <dbReference type="SAM" id="Phobius"/>
    </source>
</evidence>
<evidence type="ECO:0000313" key="2">
    <source>
        <dbReference type="EMBL" id="MBX50914.1"/>
    </source>
</evidence>
<feature type="transmembrane region" description="Helical" evidence="1">
    <location>
        <begin position="55"/>
        <end position="76"/>
    </location>
</feature>
<feature type="transmembrane region" description="Helical" evidence="1">
    <location>
        <begin position="20"/>
        <end position="43"/>
    </location>
</feature>
<name>A0A2P2P821_RHIMU</name>
<accession>A0A2P2P821</accession>
<protein>
    <submittedName>
        <fullName evidence="2">Uncharacterized protein</fullName>
    </submittedName>
</protein>